<dbReference type="AlphaFoldDB" id="B6AA44"/>
<accession>B6AA44</accession>
<dbReference type="Proteomes" id="UP000001460">
    <property type="component" value="Unassembled WGS sequence"/>
</dbReference>
<keyword evidence="2" id="KW-1185">Reference proteome</keyword>
<dbReference type="EMBL" id="DS989726">
    <property type="protein sequence ID" value="EEA05085.1"/>
    <property type="molecule type" value="Genomic_DNA"/>
</dbReference>
<proteinExistence type="predicted"/>
<reference evidence="1" key="1">
    <citation type="submission" date="2008-06" db="EMBL/GenBank/DDBJ databases">
        <authorList>
            <person name="Lorenzi H."/>
            <person name="Inman J."/>
            <person name="Miller J."/>
            <person name="Schobel S."/>
            <person name="Amedeo P."/>
            <person name="Caler E.V."/>
            <person name="da Silva J."/>
        </authorList>
    </citation>
    <scope>NUCLEOTIDE SEQUENCE [LARGE SCALE GENOMIC DNA]</scope>
    <source>
        <strain evidence="1">RN66</strain>
    </source>
</reference>
<dbReference type="GeneID" id="6994596"/>
<organism evidence="1 2">
    <name type="scientific">Cryptosporidium muris (strain RN66)</name>
    <dbReference type="NCBI Taxonomy" id="441375"/>
    <lineage>
        <taxon>Eukaryota</taxon>
        <taxon>Sar</taxon>
        <taxon>Alveolata</taxon>
        <taxon>Apicomplexa</taxon>
        <taxon>Conoidasida</taxon>
        <taxon>Coccidia</taxon>
        <taxon>Eucoccidiorida</taxon>
        <taxon>Eimeriorina</taxon>
        <taxon>Cryptosporidiidae</taxon>
        <taxon>Cryptosporidium</taxon>
    </lineage>
</organism>
<dbReference type="VEuPathDB" id="CryptoDB:CMU_041570"/>
<evidence type="ECO:0000313" key="1">
    <source>
        <dbReference type="EMBL" id="EEA05085.1"/>
    </source>
</evidence>
<evidence type="ECO:0000313" key="2">
    <source>
        <dbReference type="Proteomes" id="UP000001460"/>
    </source>
</evidence>
<dbReference type="RefSeq" id="XP_002139434.1">
    <property type="nucleotide sequence ID" value="XM_002139398.1"/>
</dbReference>
<protein>
    <submittedName>
        <fullName evidence="1">Uncharacterized protein</fullName>
    </submittedName>
</protein>
<gene>
    <name evidence="1" type="ORF">CMU_041570</name>
</gene>
<sequence length="268" mass="31685">MSATINKENFLILSEKHKYYNEYAGIGTPDISTSPGTPSPDSLEVSTMSSLWTYKTKLDRIENTIDYIKREYLSEISSLQDRYNLATLDTMETNIKELRKKYNLIFSKYEEHQINKIIQITKKSQVSLINIQNLVDKITRRNQETEIEQNFRCTTELSKLELEIELETLKLRLDRDIKFNIYLTVCNDKLREKYKELSKIYDTLEMYHESKSNYLRKESNETYRTGDSLLNRDLSDNQNIIDLLVFENELQAEILGYFKNLKLVFSES</sequence>
<name>B6AA44_CRYMR</name>
<dbReference type="OrthoDB" id="10304914at2759"/>